<dbReference type="InterPro" id="IPR035069">
    <property type="entry name" value="TTHA1013/TTHA0281-like"/>
</dbReference>
<dbReference type="OrthoDB" id="7068289at2"/>
<dbReference type="Pfam" id="PF21748">
    <property type="entry name" value="UPF0150"/>
    <property type="match status" value="1"/>
</dbReference>
<dbReference type="Gene3D" id="3.30.160.250">
    <property type="match status" value="1"/>
</dbReference>
<protein>
    <recommendedName>
        <fullName evidence="3">HicB-like antitoxin of toxin-antitoxin system domain-containing protein</fullName>
    </recommendedName>
</protein>
<evidence type="ECO:0000313" key="1">
    <source>
        <dbReference type="EMBL" id="ERT08146.1"/>
    </source>
</evidence>
<evidence type="ECO:0000313" key="2">
    <source>
        <dbReference type="Proteomes" id="UP000017127"/>
    </source>
</evidence>
<dbReference type="RefSeq" id="WP_023065735.1">
    <property type="nucleotide sequence ID" value="NZ_AUZM01000014.1"/>
</dbReference>
<proteinExistence type="predicted"/>
<accession>U7QP19</accession>
<sequence length="80" mass="8939">MIQKYLQKAMQTAQYEILEDNEGFYGSIPGATGVWATGNTLEECRNELLEVLEEWILIGIAQGHKLPEFDGVSLKVEPIA</sequence>
<name>U7QP19_9CYAN</name>
<evidence type="ECO:0008006" key="3">
    <source>
        <dbReference type="Google" id="ProtNLM"/>
    </source>
</evidence>
<dbReference type="SUPFAM" id="SSF143100">
    <property type="entry name" value="TTHA1013/TTHA0281-like"/>
    <property type="match status" value="1"/>
</dbReference>
<organism evidence="1 2">
    <name type="scientific">Lyngbya aestuarii BL J</name>
    <dbReference type="NCBI Taxonomy" id="1348334"/>
    <lineage>
        <taxon>Bacteria</taxon>
        <taxon>Bacillati</taxon>
        <taxon>Cyanobacteriota</taxon>
        <taxon>Cyanophyceae</taxon>
        <taxon>Oscillatoriophycideae</taxon>
        <taxon>Oscillatoriales</taxon>
        <taxon>Microcoleaceae</taxon>
        <taxon>Lyngbya</taxon>
    </lineage>
</organism>
<reference evidence="1 2" key="1">
    <citation type="journal article" date="2013" name="Front. Microbiol.">
        <title>Comparative genomic analyses of the cyanobacterium, Lyngbya aestuarii BL J, a powerful hydrogen producer.</title>
        <authorList>
            <person name="Kothari A."/>
            <person name="Vaughn M."/>
            <person name="Garcia-Pichel F."/>
        </authorList>
    </citation>
    <scope>NUCLEOTIDE SEQUENCE [LARGE SCALE GENOMIC DNA]</scope>
    <source>
        <strain evidence="1 2">BL J</strain>
    </source>
</reference>
<keyword evidence="2" id="KW-1185">Reference proteome</keyword>
<gene>
    <name evidence="1" type="ORF">M595_1866</name>
</gene>
<dbReference type="EMBL" id="AUZM01000014">
    <property type="protein sequence ID" value="ERT08146.1"/>
    <property type="molecule type" value="Genomic_DNA"/>
</dbReference>
<dbReference type="AlphaFoldDB" id="U7QP19"/>
<dbReference type="InterPro" id="IPR049389">
    <property type="entry name" value="TTHA0281-like"/>
</dbReference>
<comment type="caution">
    <text evidence="1">The sequence shown here is derived from an EMBL/GenBank/DDBJ whole genome shotgun (WGS) entry which is preliminary data.</text>
</comment>
<dbReference type="Proteomes" id="UP000017127">
    <property type="component" value="Unassembled WGS sequence"/>
</dbReference>